<dbReference type="PANTHER" id="PTHR10272">
    <property type="entry name" value="PLATELET-ACTIVATING FACTOR ACETYLHYDROLASE"/>
    <property type="match status" value="1"/>
</dbReference>
<keyword evidence="6" id="KW-1185">Reference proteome</keyword>
<dbReference type="Gene3D" id="3.40.50.1820">
    <property type="entry name" value="alpha/beta hydrolase"/>
    <property type="match status" value="1"/>
</dbReference>
<sequence>MPVGFHTFSVSDDTQHLTFPVIAFYPATQAPQPHTIGPYSMEVALDAPVAPGVYPLVVISHGSGGAPILYRTIALALAARGYVVVLLEHPGNNRLDNSLKGTWQNLQNRPRHVSLTIDHLASHPQYSRYLDFTRIAVIGHSLGAYTALALAGGQPWTQEREAVPVKADKRISTLVLLAPATAYYLPEGALSAVNLPILILTGEHDDITPQWHADLVIKGVQQPASVSWHEVKNAGHFSFLSPFPQAMQRPGLVPALDPPGFDRVAFHQVMPLQIADFLDHHTGRN</sequence>
<keyword evidence="1" id="KW-0378">Hydrolase</keyword>
<dbReference type="InterPro" id="IPR016986">
    <property type="entry name" value="UCP031982_abhydr"/>
</dbReference>
<feature type="domain" description="Serine aminopeptidase S33" evidence="4">
    <location>
        <begin position="56"/>
        <end position="182"/>
    </location>
</feature>
<dbReference type="KEGG" id="mei:Msip34_0038"/>
<dbReference type="HOGENOM" id="CLU_045366_0_0_4"/>
<keyword evidence="3" id="KW-0443">Lipid metabolism</keyword>
<name>C6X7P5_METGS</name>
<evidence type="ECO:0000313" key="6">
    <source>
        <dbReference type="Proteomes" id="UP000002743"/>
    </source>
</evidence>
<dbReference type="SUPFAM" id="SSF53474">
    <property type="entry name" value="alpha/beta-Hydrolases"/>
    <property type="match status" value="1"/>
</dbReference>
<evidence type="ECO:0000256" key="1">
    <source>
        <dbReference type="ARBA" id="ARBA00022801"/>
    </source>
</evidence>
<dbReference type="STRING" id="582744.Msip34_0038"/>
<proteinExistence type="predicted"/>
<evidence type="ECO:0000259" key="4">
    <source>
        <dbReference type="Pfam" id="PF12146"/>
    </source>
</evidence>
<protein>
    <recommendedName>
        <fullName evidence="4">Serine aminopeptidase S33 domain-containing protein</fullName>
    </recommendedName>
</protein>
<dbReference type="Pfam" id="PF12146">
    <property type="entry name" value="Hydrolase_4"/>
    <property type="match status" value="1"/>
</dbReference>
<dbReference type="eggNOG" id="COG4188">
    <property type="taxonomic scope" value="Bacteria"/>
</dbReference>
<reference evidence="6" key="1">
    <citation type="submission" date="2009-07" db="EMBL/GenBank/DDBJ databases">
        <title>Complete sequence of chromosome of Methylovorus sp. SIP3-4.</title>
        <authorList>
            <person name="Lucas S."/>
            <person name="Copeland A."/>
            <person name="Lapidus A."/>
            <person name="Glavina del Rio T."/>
            <person name="Tice H."/>
            <person name="Bruce D."/>
            <person name="Goodwin L."/>
            <person name="Pitluck S."/>
            <person name="Clum A."/>
            <person name="Larimer F."/>
            <person name="Land M."/>
            <person name="Hauser L."/>
            <person name="Kyrpides N."/>
            <person name="Mikhailova N."/>
            <person name="Kayluzhnaya M."/>
            <person name="Chistoserdova L."/>
        </authorList>
    </citation>
    <scope>NUCLEOTIDE SEQUENCE [LARGE SCALE GENOMIC DNA]</scope>
    <source>
        <strain evidence="6">SIP3-4</strain>
    </source>
</reference>
<dbReference type="EMBL" id="CP001674">
    <property type="protein sequence ID" value="ACT49287.1"/>
    <property type="molecule type" value="Genomic_DNA"/>
</dbReference>
<dbReference type="InterPro" id="IPR022742">
    <property type="entry name" value="Hydrolase_4"/>
</dbReference>
<accession>C6X7P5</accession>
<dbReference type="OrthoDB" id="192696at2"/>
<keyword evidence="2" id="KW-0442">Lipid degradation</keyword>
<evidence type="ECO:0000256" key="3">
    <source>
        <dbReference type="ARBA" id="ARBA00023098"/>
    </source>
</evidence>
<dbReference type="GO" id="GO:0016042">
    <property type="term" value="P:lipid catabolic process"/>
    <property type="evidence" value="ECO:0007669"/>
    <property type="project" value="UniProtKB-KW"/>
</dbReference>
<dbReference type="InterPro" id="IPR029058">
    <property type="entry name" value="AB_hydrolase_fold"/>
</dbReference>
<gene>
    <name evidence="5" type="ordered locus">Msip34_0038</name>
</gene>
<dbReference type="PANTHER" id="PTHR10272:SF0">
    <property type="entry name" value="PLATELET-ACTIVATING FACTOR ACETYLHYDROLASE"/>
    <property type="match status" value="1"/>
</dbReference>
<dbReference type="Proteomes" id="UP000002743">
    <property type="component" value="Chromosome"/>
</dbReference>
<dbReference type="AlphaFoldDB" id="C6X7P5"/>
<reference evidence="5 6" key="2">
    <citation type="journal article" date="2011" name="J. Bacteriol.">
        <title>Genomes of three methylotrophs from a single niche uncover genetic and metabolic divergence of Methylophilaceae.</title>
        <authorList>
            <person name="Lapidus A."/>
            <person name="Clum A."/>
            <person name="Labutti K."/>
            <person name="Kaluzhnaya M.G."/>
            <person name="Lim S."/>
            <person name="Beck D.A."/>
            <person name="Glavina Del Rio T."/>
            <person name="Nolan M."/>
            <person name="Mavromatis K."/>
            <person name="Huntemann M."/>
            <person name="Lucas S."/>
            <person name="Lidstrom M.E."/>
            <person name="Ivanova N."/>
            <person name="Chistoserdova L."/>
        </authorList>
    </citation>
    <scope>NUCLEOTIDE SEQUENCE [LARGE SCALE GENOMIC DNA]</scope>
    <source>
        <strain evidence="5 6">SIP3-4</strain>
    </source>
</reference>
<organism evidence="5 6">
    <name type="scientific">Methylovorus glucosotrophus (strain SIP3-4)</name>
    <dbReference type="NCBI Taxonomy" id="582744"/>
    <lineage>
        <taxon>Bacteria</taxon>
        <taxon>Pseudomonadati</taxon>
        <taxon>Pseudomonadota</taxon>
        <taxon>Betaproteobacteria</taxon>
        <taxon>Nitrosomonadales</taxon>
        <taxon>Methylophilaceae</taxon>
        <taxon>Methylovorus</taxon>
    </lineage>
</organism>
<evidence type="ECO:0000256" key="2">
    <source>
        <dbReference type="ARBA" id="ARBA00022963"/>
    </source>
</evidence>
<evidence type="ECO:0000313" key="5">
    <source>
        <dbReference type="EMBL" id="ACT49287.1"/>
    </source>
</evidence>
<dbReference type="GO" id="GO:0003847">
    <property type="term" value="F:1-alkyl-2-acetylglycerophosphocholine esterase activity"/>
    <property type="evidence" value="ECO:0007669"/>
    <property type="project" value="TreeGrafter"/>
</dbReference>
<dbReference type="ESTHER" id="metsd-c6x7p5">
    <property type="family name" value="UCP031982"/>
</dbReference>
<dbReference type="PIRSF" id="PIRSF031982">
    <property type="entry name" value="UCP031982_abhydr"/>
    <property type="match status" value="1"/>
</dbReference>